<dbReference type="EMBL" id="JAHYIQ010000012">
    <property type="protein sequence ID" value="KAK1127361.1"/>
    <property type="molecule type" value="Genomic_DNA"/>
</dbReference>
<protein>
    <submittedName>
        <fullName evidence="1">Uncharacterized protein</fullName>
    </submittedName>
</protein>
<reference evidence="1" key="1">
    <citation type="submission" date="2021-10" db="EMBL/GenBank/DDBJ databases">
        <title>Melipona bicolor Genome sequencing and assembly.</title>
        <authorList>
            <person name="Araujo N.S."/>
            <person name="Arias M.C."/>
        </authorList>
    </citation>
    <scope>NUCLEOTIDE SEQUENCE</scope>
    <source>
        <strain evidence="1">USP_2M_L1-L4_2017</strain>
        <tissue evidence="1">Whole body</tissue>
    </source>
</reference>
<dbReference type="AlphaFoldDB" id="A0AA40FY76"/>
<name>A0AA40FY76_9HYME</name>
<keyword evidence="2" id="KW-1185">Reference proteome</keyword>
<dbReference type="Proteomes" id="UP001177670">
    <property type="component" value="Unassembled WGS sequence"/>
</dbReference>
<comment type="caution">
    <text evidence="1">The sequence shown here is derived from an EMBL/GenBank/DDBJ whole genome shotgun (WGS) entry which is preliminary data.</text>
</comment>
<feature type="non-terminal residue" evidence="1">
    <location>
        <position position="1"/>
    </location>
</feature>
<sequence>RHRGDMPDGAEEPWPDISSLFLPRRRRGEEARNTGREYTVVDESQRLEDSGGVFYPARTEESLLLSRQKRGARHKLNGC</sequence>
<organism evidence="1 2">
    <name type="scientific">Melipona bicolor</name>
    <dbReference type="NCBI Taxonomy" id="60889"/>
    <lineage>
        <taxon>Eukaryota</taxon>
        <taxon>Metazoa</taxon>
        <taxon>Ecdysozoa</taxon>
        <taxon>Arthropoda</taxon>
        <taxon>Hexapoda</taxon>
        <taxon>Insecta</taxon>
        <taxon>Pterygota</taxon>
        <taxon>Neoptera</taxon>
        <taxon>Endopterygota</taxon>
        <taxon>Hymenoptera</taxon>
        <taxon>Apocrita</taxon>
        <taxon>Aculeata</taxon>
        <taxon>Apoidea</taxon>
        <taxon>Anthophila</taxon>
        <taxon>Apidae</taxon>
        <taxon>Melipona</taxon>
    </lineage>
</organism>
<gene>
    <name evidence="1" type="ORF">K0M31_003902</name>
</gene>
<evidence type="ECO:0000313" key="1">
    <source>
        <dbReference type="EMBL" id="KAK1127361.1"/>
    </source>
</evidence>
<accession>A0AA40FY76</accession>
<proteinExistence type="predicted"/>
<evidence type="ECO:0000313" key="2">
    <source>
        <dbReference type="Proteomes" id="UP001177670"/>
    </source>
</evidence>